<accession>A0A3L8Q019</accession>
<comment type="caution">
    <text evidence="1">The sequence shown here is derived from an EMBL/GenBank/DDBJ whole genome shotgun (WGS) entry which is preliminary data.</text>
</comment>
<evidence type="ECO:0000313" key="1">
    <source>
        <dbReference type="EMBL" id="RLV60974.1"/>
    </source>
</evidence>
<proteinExistence type="predicted"/>
<dbReference type="EMBL" id="QZEI01000009">
    <property type="protein sequence ID" value="RLV60974.1"/>
    <property type="molecule type" value="Genomic_DNA"/>
</dbReference>
<reference evidence="1 2" key="1">
    <citation type="submission" date="2018-09" db="EMBL/GenBank/DDBJ databases">
        <title>Phylogeny of the Shewanellaceae, and recommendation for two new genera, Pseudoshewanella and Parashewanella.</title>
        <authorList>
            <person name="Wang G."/>
        </authorList>
    </citation>
    <scope>NUCLEOTIDE SEQUENCE [LARGE SCALE GENOMIC DNA]</scope>
    <source>
        <strain evidence="1 2">C51</strain>
    </source>
</reference>
<dbReference type="RefSeq" id="WP_121837659.1">
    <property type="nucleotide sequence ID" value="NZ_ML014758.1"/>
</dbReference>
<evidence type="ECO:0000313" key="2">
    <source>
        <dbReference type="Proteomes" id="UP000281474"/>
    </source>
</evidence>
<sequence>MSAKRIYLKSKQLAETQLLLSIRFACLMARQLEHPMQCKKVMERIAQLNQYLHYTQPSQPFFDAYCRKAGMLGTEFVLGVCPTHNKVAVCKLSQLSQQQQHTLTQ</sequence>
<gene>
    <name evidence="1" type="ORF">D5018_03795</name>
</gene>
<protein>
    <submittedName>
        <fullName evidence="1">Uncharacterized protein</fullName>
    </submittedName>
</protein>
<dbReference type="Proteomes" id="UP000281474">
    <property type="component" value="Unassembled WGS sequence"/>
</dbReference>
<organism evidence="1 2">
    <name type="scientific">Parashewanella curva</name>
    <dbReference type="NCBI Taxonomy" id="2338552"/>
    <lineage>
        <taxon>Bacteria</taxon>
        <taxon>Pseudomonadati</taxon>
        <taxon>Pseudomonadota</taxon>
        <taxon>Gammaproteobacteria</taxon>
        <taxon>Alteromonadales</taxon>
        <taxon>Shewanellaceae</taxon>
        <taxon>Parashewanella</taxon>
    </lineage>
</organism>
<dbReference type="OrthoDB" id="6268077at2"/>
<dbReference type="AlphaFoldDB" id="A0A3L8Q019"/>
<keyword evidence="2" id="KW-1185">Reference proteome</keyword>
<name>A0A3L8Q019_9GAMM</name>